<dbReference type="PANTHER" id="PTHR30543">
    <property type="entry name" value="CHROMATE REDUCTASE"/>
    <property type="match status" value="1"/>
</dbReference>
<gene>
    <name evidence="2" type="ORF">C7460_101172</name>
</gene>
<dbReference type="EMBL" id="QREG01000001">
    <property type="protein sequence ID" value="REE05655.1"/>
    <property type="molecule type" value="Genomic_DNA"/>
</dbReference>
<dbReference type="Proteomes" id="UP000256779">
    <property type="component" value="Unassembled WGS sequence"/>
</dbReference>
<keyword evidence="3" id="KW-1185">Reference proteome</keyword>
<comment type="caution">
    <text evidence="2">The sequence shown here is derived from an EMBL/GenBank/DDBJ whole genome shotgun (WGS) entry which is preliminary data.</text>
</comment>
<dbReference type="Gene3D" id="3.40.50.360">
    <property type="match status" value="1"/>
</dbReference>
<dbReference type="SUPFAM" id="SSF52218">
    <property type="entry name" value="Flavoproteins"/>
    <property type="match status" value="1"/>
</dbReference>
<dbReference type="OrthoDB" id="9812295at2"/>
<dbReference type="GO" id="GO:0010181">
    <property type="term" value="F:FMN binding"/>
    <property type="evidence" value="ECO:0007669"/>
    <property type="project" value="TreeGrafter"/>
</dbReference>
<dbReference type="InterPro" id="IPR029039">
    <property type="entry name" value="Flavoprotein-like_sf"/>
</dbReference>
<proteinExistence type="predicted"/>
<dbReference type="AlphaFoldDB" id="A0A3D9LIH3"/>
<dbReference type="Pfam" id="PF03358">
    <property type="entry name" value="FMN_red"/>
    <property type="match status" value="1"/>
</dbReference>
<evidence type="ECO:0000259" key="1">
    <source>
        <dbReference type="Pfam" id="PF03358"/>
    </source>
</evidence>
<name>A0A3D9LIH3_MARFU</name>
<dbReference type="PANTHER" id="PTHR30543:SF21">
    <property type="entry name" value="NAD(P)H-DEPENDENT FMN REDUCTASE LOT6"/>
    <property type="match status" value="1"/>
</dbReference>
<sequence length="177" mass="19564">MITIVSSTNRNDAVSYQISLLYQRILAERDVASEIINLNDLPDDFTVSALYENSGKNEAFNAFRAQMKAAQKYVFIVPEYNGSFPGVLKAFIDGLEYPHTFTNKKCALVGLSSGVQGAGLALSHLTDIFNYCGMHVLALKPKLARIEANLSDGESFEIANKLYMELLEQQADLLIGF</sequence>
<accession>A0A3D9LIH3</accession>
<evidence type="ECO:0000313" key="3">
    <source>
        <dbReference type="Proteomes" id="UP000256779"/>
    </source>
</evidence>
<feature type="domain" description="NADPH-dependent FMN reductase-like" evidence="1">
    <location>
        <begin position="2"/>
        <end position="137"/>
    </location>
</feature>
<dbReference type="InterPro" id="IPR005025">
    <property type="entry name" value="FMN_Rdtase-like_dom"/>
</dbReference>
<dbReference type="GO" id="GO:0005829">
    <property type="term" value="C:cytosol"/>
    <property type="evidence" value="ECO:0007669"/>
    <property type="project" value="TreeGrafter"/>
</dbReference>
<organism evidence="2 3">
    <name type="scientific">Marinoscillum furvescens DSM 4134</name>
    <dbReference type="NCBI Taxonomy" id="1122208"/>
    <lineage>
        <taxon>Bacteria</taxon>
        <taxon>Pseudomonadati</taxon>
        <taxon>Bacteroidota</taxon>
        <taxon>Cytophagia</taxon>
        <taxon>Cytophagales</taxon>
        <taxon>Reichenbachiellaceae</taxon>
        <taxon>Marinoscillum</taxon>
    </lineage>
</organism>
<dbReference type="RefSeq" id="WP_115866166.1">
    <property type="nucleotide sequence ID" value="NZ_QREG01000001.1"/>
</dbReference>
<evidence type="ECO:0000313" key="2">
    <source>
        <dbReference type="EMBL" id="REE05655.1"/>
    </source>
</evidence>
<protein>
    <submittedName>
        <fullName evidence="2">NAD(P)H-dependent FMN reductase</fullName>
    </submittedName>
</protein>
<dbReference type="GO" id="GO:0016491">
    <property type="term" value="F:oxidoreductase activity"/>
    <property type="evidence" value="ECO:0007669"/>
    <property type="project" value="InterPro"/>
</dbReference>
<dbReference type="InterPro" id="IPR050712">
    <property type="entry name" value="NAD(P)H-dep_reductase"/>
</dbReference>
<reference evidence="2 3" key="1">
    <citation type="submission" date="2018-07" db="EMBL/GenBank/DDBJ databases">
        <title>Genomic Encyclopedia of Type Strains, Phase IV (KMG-IV): sequencing the most valuable type-strain genomes for metagenomic binning, comparative biology and taxonomic classification.</title>
        <authorList>
            <person name="Goeker M."/>
        </authorList>
    </citation>
    <scope>NUCLEOTIDE SEQUENCE [LARGE SCALE GENOMIC DNA]</scope>
    <source>
        <strain evidence="2 3">DSM 4134</strain>
    </source>
</reference>